<gene>
    <name evidence="1" type="ORF">MPRG_65360</name>
</gene>
<accession>A0ABQ1CGC5</accession>
<sequence>MVASVILLVVLNSVPFGKAIRDHRGQRTQVEIANLGGPYRQLQARIERGELFDLADAVLEKYDRAFGWAPGTSATILHGTQENWATVQPNRVTRGALGHNAATGEVIDFPPHLRTTLAPERLIDAISGWHGLAVVDTQVLDLPTALSGRRETPGTDRLVSQWSTTSPGRRAVSVGRHFKSTERVAIDPIPMMTNSLRRESVIRPSRRPRPL</sequence>
<keyword evidence="2" id="KW-1185">Reference proteome</keyword>
<reference evidence="1 2" key="1">
    <citation type="journal article" date="2019" name="Emerg. Microbes Infect.">
        <title>Comprehensive subspecies identification of 175 nontuberculous mycobacteria species based on 7547 genomic profiles.</title>
        <authorList>
            <person name="Matsumoto Y."/>
            <person name="Kinjo T."/>
            <person name="Motooka D."/>
            <person name="Nabeya D."/>
            <person name="Jung N."/>
            <person name="Uechi K."/>
            <person name="Horii T."/>
            <person name="Iida T."/>
            <person name="Fujita J."/>
            <person name="Nakamura S."/>
        </authorList>
    </citation>
    <scope>NUCLEOTIDE SEQUENCE [LARGE SCALE GENOMIC DNA]</scope>
    <source>
        <strain evidence="1 2">JCM 18565</strain>
    </source>
</reference>
<proteinExistence type="predicted"/>
<name>A0ABQ1CGC5_9MYCO</name>
<dbReference type="EMBL" id="BLKX01000003">
    <property type="protein sequence ID" value="GFG83260.1"/>
    <property type="molecule type" value="Genomic_DNA"/>
</dbReference>
<evidence type="ECO:0000313" key="2">
    <source>
        <dbReference type="Proteomes" id="UP000465240"/>
    </source>
</evidence>
<evidence type="ECO:0000313" key="1">
    <source>
        <dbReference type="EMBL" id="GFG83260.1"/>
    </source>
</evidence>
<protein>
    <submittedName>
        <fullName evidence="1">Uncharacterized protein</fullName>
    </submittedName>
</protein>
<organism evidence="1 2">
    <name type="scientific">Mycobacterium paragordonae</name>
    <dbReference type="NCBI Taxonomy" id="1389713"/>
    <lineage>
        <taxon>Bacteria</taxon>
        <taxon>Bacillati</taxon>
        <taxon>Actinomycetota</taxon>
        <taxon>Actinomycetes</taxon>
        <taxon>Mycobacteriales</taxon>
        <taxon>Mycobacteriaceae</taxon>
        <taxon>Mycobacterium</taxon>
    </lineage>
</organism>
<dbReference type="RefSeq" id="WP_162951674.1">
    <property type="nucleotide sequence ID" value="NZ_BLKX01000003.1"/>
</dbReference>
<dbReference type="Proteomes" id="UP000465240">
    <property type="component" value="Unassembled WGS sequence"/>
</dbReference>
<comment type="caution">
    <text evidence="1">The sequence shown here is derived from an EMBL/GenBank/DDBJ whole genome shotgun (WGS) entry which is preliminary data.</text>
</comment>